<protein>
    <recommendedName>
        <fullName evidence="6">Beta-lactamase</fullName>
    </recommendedName>
</protein>
<dbReference type="InterPro" id="IPR012338">
    <property type="entry name" value="Beta-lactam/transpept-like"/>
</dbReference>
<dbReference type="Gene3D" id="3.40.710.10">
    <property type="entry name" value="DD-peptidase/beta-lactamase superfamily"/>
    <property type="match status" value="1"/>
</dbReference>
<dbReference type="Pfam" id="PF13354">
    <property type="entry name" value="Beta-lactamase2"/>
    <property type="match status" value="1"/>
</dbReference>
<feature type="signal peptide" evidence="1">
    <location>
        <begin position="1"/>
        <end position="26"/>
    </location>
</feature>
<dbReference type="InterPro" id="IPR000871">
    <property type="entry name" value="Beta-lactam_class-A"/>
</dbReference>
<gene>
    <name evidence="4" type="ORF">FHR33_001982</name>
</gene>
<dbReference type="Gene3D" id="3.10.450.280">
    <property type="match status" value="1"/>
</dbReference>
<dbReference type="GO" id="GO:0008800">
    <property type="term" value="F:beta-lactamase activity"/>
    <property type="evidence" value="ECO:0007669"/>
    <property type="project" value="InterPro"/>
</dbReference>
<reference evidence="4 5" key="1">
    <citation type="submission" date="2020-08" db="EMBL/GenBank/DDBJ databases">
        <title>Sequencing the genomes of 1000 actinobacteria strains.</title>
        <authorList>
            <person name="Klenk H.-P."/>
        </authorList>
    </citation>
    <scope>NUCLEOTIDE SEQUENCE [LARGE SCALE GENOMIC DNA]</scope>
    <source>
        <strain evidence="4 5">DSM 44320</strain>
    </source>
</reference>
<dbReference type="GeneID" id="95388502"/>
<dbReference type="Proteomes" id="UP000579945">
    <property type="component" value="Unassembled WGS sequence"/>
</dbReference>
<proteinExistence type="predicted"/>
<dbReference type="RefSeq" id="WP_183645616.1">
    <property type="nucleotide sequence ID" value="NZ_JACIBV010000001.1"/>
</dbReference>
<keyword evidence="5" id="KW-1185">Reference proteome</keyword>
<dbReference type="InterPro" id="IPR040846">
    <property type="entry name" value="ORF_12_N"/>
</dbReference>
<feature type="chain" id="PRO_5038503091" description="Beta-lactamase" evidence="1">
    <location>
        <begin position="27"/>
        <end position="443"/>
    </location>
</feature>
<feature type="domain" description="ORF 12 gene product N-terminal" evidence="3">
    <location>
        <begin position="46"/>
        <end position="135"/>
    </location>
</feature>
<dbReference type="GO" id="GO:0046677">
    <property type="term" value="P:response to antibiotic"/>
    <property type="evidence" value="ECO:0007669"/>
    <property type="project" value="InterPro"/>
</dbReference>
<sequence>MRSVAITVTASSLLLTACAAAPSALASATPSTAPVSASAVARDVPIPDTPAGRQLSWLMSAVPDAPIPEQQLTEHFSALMLSALPPAELNAVLVGTKDLRLIKILYAVDTAITAEVTTGGRTLWMELTVDAEGKISGLRMTPPVTPKPTPTTWKEIDERVRKVAPRVGFLAAEITRDGRCVPVRLLAPRTPRPLGSMFKLYVLAAVAKKIPNWDTKLTIKPSLKSLPSGELQDRPDNSKVSVLEAAKLMIGISDNTATDLLMHKVGRKTVEAYQSRNAPLLTTRELFALKGAAYPEHAKRYLSLGEKQRRAYLDRVVAKIPLSAIKPWVSPRELDTIEWFGTPGEVCAAHARLRVLGDRRVGEVMSQSDAGLGLDAKKWRPAWFKGGSEAGVLALGHSATTKDGRTFFVTTMASDTKAPLDEGNVATEALALAKGAFELMAKG</sequence>
<evidence type="ECO:0008006" key="6">
    <source>
        <dbReference type="Google" id="ProtNLM"/>
    </source>
</evidence>
<feature type="domain" description="Beta-lactamase class A catalytic" evidence="2">
    <location>
        <begin position="190"/>
        <end position="275"/>
    </location>
</feature>
<organism evidence="4 5">
    <name type="scientific">Nonomuraea dietziae</name>
    <dbReference type="NCBI Taxonomy" id="65515"/>
    <lineage>
        <taxon>Bacteria</taxon>
        <taxon>Bacillati</taxon>
        <taxon>Actinomycetota</taxon>
        <taxon>Actinomycetes</taxon>
        <taxon>Streptosporangiales</taxon>
        <taxon>Streptosporangiaceae</taxon>
        <taxon>Nonomuraea</taxon>
    </lineage>
</organism>
<comment type="caution">
    <text evidence="4">The sequence shown here is derived from an EMBL/GenBank/DDBJ whole genome shotgun (WGS) entry which is preliminary data.</text>
</comment>
<keyword evidence="1" id="KW-0732">Signal</keyword>
<dbReference type="PANTHER" id="PTHR35333:SF5">
    <property type="entry name" value="CONSERVED LIPOPROTEIN LPQF-RELATED"/>
    <property type="match status" value="1"/>
</dbReference>
<dbReference type="Pfam" id="PF18042">
    <property type="entry name" value="ORF_12_N"/>
    <property type="match status" value="1"/>
</dbReference>
<accession>A0A7W5VE85</accession>
<evidence type="ECO:0000259" key="3">
    <source>
        <dbReference type="Pfam" id="PF18042"/>
    </source>
</evidence>
<evidence type="ECO:0000256" key="1">
    <source>
        <dbReference type="SAM" id="SignalP"/>
    </source>
</evidence>
<dbReference type="GO" id="GO:0030655">
    <property type="term" value="P:beta-lactam antibiotic catabolic process"/>
    <property type="evidence" value="ECO:0007669"/>
    <property type="project" value="InterPro"/>
</dbReference>
<dbReference type="AlphaFoldDB" id="A0A7W5VE85"/>
<dbReference type="EMBL" id="JACIBV010000001">
    <property type="protein sequence ID" value="MBB3726122.1"/>
    <property type="molecule type" value="Genomic_DNA"/>
</dbReference>
<evidence type="ECO:0000313" key="4">
    <source>
        <dbReference type="EMBL" id="MBB3726122.1"/>
    </source>
</evidence>
<dbReference type="SUPFAM" id="SSF56601">
    <property type="entry name" value="beta-lactamase/transpeptidase-like"/>
    <property type="match status" value="1"/>
</dbReference>
<name>A0A7W5VE85_9ACTN</name>
<dbReference type="InterPro" id="IPR045155">
    <property type="entry name" value="Beta-lactam_cat"/>
</dbReference>
<evidence type="ECO:0000259" key="2">
    <source>
        <dbReference type="Pfam" id="PF13354"/>
    </source>
</evidence>
<dbReference type="PROSITE" id="PS51257">
    <property type="entry name" value="PROKAR_LIPOPROTEIN"/>
    <property type="match status" value="1"/>
</dbReference>
<dbReference type="PANTHER" id="PTHR35333">
    <property type="entry name" value="BETA-LACTAMASE"/>
    <property type="match status" value="1"/>
</dbReference>
<evidence type="ECO:0000313" key="5">
    <source>
        <dbReference type="Proteomes" id="UP000579945"/>
    </source>
</evidence>